<evidence type="ECO:0000256" key="1">
    <source>
        <dbReference type="SAM" id="Phobius"/>
    </source>
</evidence>
<keyword evidence="1" id="KW-0812">Transmembrane</keyword>
<protein>
    <recommendedName>
        <fullName evidence="4">Glycosyltransferase RgtA/B/C/D-like domain-containing protein</fullName>
    </recommendedName>
</protein>
<gene>
    <name evidence="2" type="ORF">DSM104440_03346</name>
</gene>
<feature type="transmembrane region" description="Helical" evidence="1">
    <location>
        <begin position="278"/>
        <end position="296"/>
    </location>
</feature>
<reference evidence="2 3" key="1">
    <citation type="submission" date="2020-04" db="EMBL/GenBank/DDBJ databases">
        <title>Usitatibacter rugosus gen. nov., sp. nov. and Usitatibacter palustris sp. nov., novel members of Usitatibacteraceae fam. nov. within the order Nitrosomonadales isolated from soil.</title>
        <authorList>
            <person name="Huber K.J."/>
            <person name="Neumann-Schaal M."/>
            <person name="Geppert A."/>
            <person name="Luckner M."/>
            <person name="Wanner G."/>
            <person name="Overmann J."/>
        </authorList>
    </citation>
    <scope>NUCLEOTIDE SEQUENCE [LARGE SCALE GENOMIC DNA]</scope>
    <source>
        <strain evidence="2 3">Swamp67</strain>
    </source>
</reference>
<dbReference type="InParanoid" id="A0A6M4HAD2"/>
<feature type="transmembrane region" description="Helical" evidence="1">
    <location>
        <begin position="213"/>
        <end position="233"/>
    </location>
</feature>
<proteinExistence type="predicted"/>
<sequence>MKMIRTSRWIQAGLALAIVSPAIYFIAMTQYSAVTHPHWDHVELARFIVAYYDGTLSFWDLFAPHNHTRPFLYRLIYVANAVLTRWDIRSEYIYMIGVGLATWAVHLWIIVRVIAPGRRLHAAVTAAIAGVLLFSPVGHHNHWWSMMLPLTLANLLMVGAIALLAPHAASWKRNVAAAACAWLATYTLTNGLFVFLVAAMVMQASAVPWRKPGRWAVFWILNLILALALYMPGLPKEPATGSRGIIELTGFVVAYIGSPLAHLIYFPFKELFRSSNTLIWAAAIGGVVLLVTADALKSGWAGMRRREPAAMVLYLFVGIGLVSAAATAWGRVAFDAHGIGYSIASRYAIFASFPLFGVLYYYAATGAPGSYLRRGLSLLHLGPRFAACALVVFMGISINSYYRGVHIYREANLLDQQLANAFNPEGVPTADDAIVYPDGPAVQALRDKLKKYKLGPYRFARVLNAKLGSATLANAEAITADRIVTQEFRTTHAGLSVLSFQVVTWGKVPTTYTVAWKLRGKNASGWTDLDRGTLNAGELRDWSNVQLSLAAPTAPEYREFALDFTAQPGGDTAAPIGIPLFVPQATLPKSLLQPVAGAEDKFVMALTARF</sequence>
<feature type="transmembrane region" description="Helical" evidence="1">
    <location>
        <begin position="12"/>
        <end position="33"/>
    </location>
</feature>
<dbReference type="AlphaFoldDB" id="A0A6M4HAD2"/>
<keyword evidence="1" id="KW-1133">Transmembrane helix</keyword>
<dbReference type="Proteomes" id="UP000503096">
    <property type="component" value="Chromosome"/>
</dbReference>
<feature type="transmembrane region" description="Helical" evidence="1">
    <location>
        <begin position="143"/>
        <end position="164"/>
    </location>
</feature>
<keyword evidence="1" id="KW-0472">Membrane</keyword>
<evidence type="ECO:0000313" key="3">
    <source>
        <dbReference type="Proteomes" id="UP000503096"/>
    </source>
</evidence>
<feature type="transmembrane region" description="Helical" evidence="1">
    <location>
        <begin position="92"/>
        <end position="111"/>
    </location>
</feature>
<accession>A0A6M4HAD2</accession>
<keyword evidence="3" id="KW-1185">Reference proteome</keyword>
<feature type="transmembrane region" description="Helical" evidence="1">
    <location>
        <begin position="308"/>
        <end position="332"/>
    </location>
</feature>
<name>A0A6M4HAD2_9PROT</name>
<feature type="transmembrane region" description="Helical" evidence="1">
    <location>
        <begin position="385"/>
        <end position="402"/>
    </location>
</feature>
<evidence type="ECO:0008006" key="4">
    <source>
        <dbReference type="Google" id="ProtNLM"/>
    </source>
</evidence>
<feature type="transmembrane region" description="Helical" evidence="1">
    <location>
        <begin position="176"/>
        <end position="201"/>
    </location>
</feature>
<feature type="transmembrane region" description="Helical" evidence="1">
    <location>
        <begin position="344"/>
        <end position="364"/>
    </location>
</feature>
<feature type="transmembrane region" description="Helical" evidence="1">
    <location>
        <begin position="120"/>
        <end position="137"/>
    </location>
</feature>
<dbReference type="EMBL" id="CP053073">
    <property type="protein sequence ID" value="QJR16511.1"/>
    <property type="molecule type" value="Genomic_DNA"/>
</dbReference>
<dbReference type="KEGG" id="upl:DSM104440_03346"/>
<feature type="transmembrane region" description="Helical" evidence="1">
    <location>
        <begin position="245"/>
        <end position="266"/>
    </location>
</feature>
<organism evidence="2 3">
    <name type="scientific">Usitatibacter palustris</name>
    <dbReference type="NCBI Taxonomy" id="2732487"/>
    <lineage>
        <taxon>Bacteria</taxon>
        <taxon>Pseudomonadati</taxon>
        <taxon>Pseudomonadota</taxon>
        <taxon>Betaproteobacteria</taxon>
        <taxon>Nitrosomonadales</taxon>
        <taxon>Usitatibacteraceae</taxon>
        <taxon>Usitatibacter</taxon>
    </lineage>
</organism>
<evidence type="ECO:0000313" key="2">
    <source>
        <dbReference type="EMBL" id="QJR16511.1"/>
    </source>
</evidence>